<dbReference type="Proteomes" id="UP000250275">
    <property type="component" value="Unassembled WGS sequence"/>
</dbReference>
<dbReference type="EMBL" id="KQ760744">
    <property type="protein sequence ID" value="OAD59156.1"/>
    <property type="molecule type" value="Genomic_DNA"/>
</dbReference>
<dbReference type="AlphaFoldDB" id="A0A310SIW3"/>
<dbReference type="SUPFAM" id="SSF50630">
    <property type="entry name" value="Acid proteases"/>
    <property type="match status" value="1"/>
</dbReference>
<dbReference type="InterPro" id="IPR021109">
    <property type="entry name" value="Peptidase_aspartic_dom_sf"/>
</dbReference>
<keyword evidence="1" id="KW-0175">Coiled coil</keyword>
<evidence type="ECO:0008006" key="6">
    <source>
        <dbReference type="Google" id="ProtNLM"/>
    </source>
</evidence>
<reference evidence="4 5" key="1">
    <citation type="submission" date="2015-07" db="EMBL/GenBank/DDBJ databases">
        <title>The genome of Eufriesea mexicana.</title>
        <authorList>
            <person name="Pan H."/>
            <person name="Kapheim K."/>
        </authorList>
    </citation>
    <scope>NUCLEOTIDE SEQUENCE [LARGE SCALE GENOMIC DNA]</scope>
    <source>
        <strain evidence="4">0111107269</strain>
        <tissue evidence="4">Whole body</tissue>
    </source>
</reference>
<sequence length="729" mass="80157">MTSTIANAIRGTMPVDLQRLLVCCGDVPGAHSTLMSLLLLHGRSGGILAATVCFPIDVVYNWGPAPVIDSKLPMKDAEDSSPRVLTEESFNDVIRRSLSSQLREERERRRIAEDSNKSLASCVQNRERDKDGNSNAWTKVSPKRKFACHEPTPDHAKTTRRDIAGMPEQVGKQTQIYSTIGKRPRISTAEAAQEVVMRSSSAPCGHGSGGAARGVSPVRRVKRPCVEDDGQCVNEDCMSVELDALRAVGEKMRKNVSECALNCVSEYECLMMKLIGKNERLRGRIEECERRVEKYVCADVRPSFAAVVEKSVSAASGDVIVPVAQGRREEHCSFGGDVSWGVTSPRIPVGPTQAEACKSLIREVACVKCAQNHLSTNCSLVCEIDLKRSENNLETNTHYAYNTSDKNTNLKDSRNYAQVTANTTLQIDQKQTINKYGNTEINELLKQSIKNTELIAKMLIEQNALPRQQTQQLTTMLKFNQEHIQATAFTVQTDCNAFQVSAIYAPPRHKMGTCLRTASTVKLKRTSSKGRELVFKTDWPTTSVSQIGRKSNNLTIIETVNWRSLLLTLDTGATHSNLRPDLAGETVEPLSGYRLFTATGEEAKILGSVICSVFIGTLIVVHTFLVAEIMDETIIGVDFMSTMDLNRRVLSCQKMEIPLYIGQGECGLGVRPHHQTYGGVAGGCTSLLAANPGIPGALPVVSSLVWVRVALPRSTPFPPYSWDQIWNVI</sequence>
<keyword evidence="3" id="KW-1133">Transmembrane helix</keyword>
<keyword evidence="3" id="KW-0472">Membrane</keyword>
<organism evidence="4 5">
    <name type="scientific">Eufriesea mexicana</name>
    <dbReference type="NCBI Taxonomy" id="516756"/>
    <lineage>
        <taxon>Eukaryota</taxon>
        <taxon>Metazoa</taxon>
        <taxon>Ecdysozoa</taxon>
        <taxon>Arthropoda</taxon>
        <taxon>Hexapoda</taxon>
        <taxon>Insecta</taxon>
        <taxon>Pterygota</taxon>
        <taxon>Neoptera</taxon>
        <taxon>Endopterygota</taxon>
        <taxon>Hymenoptera</taxon>
        <taxon>Apocrita</taxon>
        <taxon>Aculeata</taxon>
        <taxon>Apoidea</taxon>
        <taxon>Anthophila</taxon>
        <taxon>Apidae</taxon>
        <taxon>Eufriesea</taxon>
    </lineage>
</organism>
<evidence type="ECO:0000256" key="2">
    <source>
        <dbReference type="SAM" id="MobiDB-lite"/>
    </source>
</evidence>
<protein>
    <recommendedName>
        <fullName evidence="6">Peptidase A2 domain-containing protein</fullName>
    </recommendedName>
</protein>
<evidence type="ECO:0000313" key="5">
    <source>
        <dbReference type="Proteomes" id="UP000250275"/>
    </source>
</evidence>
<name>A0A310SIW3_9HYME</name>
<evidence type="ECO:0000313" key="4">
    <source>
        <dbReference type="EMBL" id="OAD59156.1"/>
    </source>
</evidence>
<gene>
    <name evidence="4" type="ORF">WN48_09692</name>
</gene>
<keyword evidence="5" id="KW-1185">Reference proteome</keyword>
<accession>A0A310SIW3</accession>
<evidence type="ECO:0000256" key="1">
    <source>
        <dbReference type="SAM" id="Coils"/>
    </source>
</evidence>
<keyword evidence="3" id="KW-0812">Transmembrane</keyword>
<feature type="region of interest" description="Disordered" evidence="2">
    <location>
        <begin position="107"/>
        <end position="141"/>
    </location>
</feature>
<feature type="coiled-coil region" evidence="1">
    <location>
        <begin position="271"/>
        <end position="298"/>
    </location>
</feature>
<feature type="transmembrane region" description="Helical" evidence="3">
    <location>
        <begin position="605"/>
        <end position="627"/>
    </location>
</feature>
<proteinExistence type="predicted"/>
<feature type="compositionally biased region" description="Basic and acidic residues" evidence="2">
    <location>
        <begin position="107"/>
        <end position="116"/>
    </location>
</feature>
<dbReference type="CDD" id="cd00303">
    <property type="entry name" value="retropepsin_like"/>
    <property type="match status" value="1"/>
</dbReference>
<evidence type="ECO:0000256" key="3">
    <source>
        <dbReference type="SAM" id="Phobius"/>
    </source>
</evidence>
<dbReference type="Gene3D" id="2.40.70.10">
    <property type="entry name" value="Acid Proteases"/>
    <property type="match status" value="1"/>
</dbReference>